<protein>
    <submittedName>
        <fullName evidence="3">OLC1v1033960C1</fullName>
    </submittedName>
</protein>
<dbReference type="CDD" id="cd23659">
    <property type="entry name" value="USP_At3g01520-like"/>
    <property type="match status" value="1"/>
</dbReference>
<evidence type="ECO:0000313" key="4">
    <source>
        <dbReference type="Proteomes" id="UP001161247"/>
    </source>
</evidence>
<dbReference type="PRINTS" id="PR01438">
    <property type="entry name" value="UNVRSLSTRESS"/>
</dbReference>
<gene>
    <name evidence="3" type="ORF">OLC1_LOCUS7980</name>
</gene>
<dbReference type="PANTHER" id="PTHR31964">
    <property type="entry name" value="ADENINE NUCLEOTIDE ALPHA HYDROLASES-LIKE SUPERFAMILY PROTEIN"/>
    <property type="match status" value="1"/>
</dbReference>
<feature type="region of interest" description="Disordered" evidence="1">
    <location>
        <begin position="1"/>
        <end position="25"/>
    </location>
</feature>
<dbReference type="Gene3D" id="3.40.50.620">
    <property type="entry name" value="HUPs"/>
    <property type="match status" value="1"/>
</dbReference>
<dbReference type="AlphaFoldDB" id="A0AAV1CPF9"/>
<evidence type="ECO:0000256" key="1">
    <source>
        <dbReference type="SAM" id="MobiDB-lite"/>
    </source>
</evidence>
<dbReference type="PANTHER" id="PTHR31964:SF124">
    <property type="entry name" value="ADENINE NUCLEOTIDE ALPHA HYDROLASES-LIKE SUPERFAMILY PROTEIN"/>
    <property type="match status" value="1"/>
</dbReference>
<dbReference type="Proteomes" id="UP001161247">
    <property type="component" value="Chromosome 3"/>
</dbReference>
<dbReference type="EMBL" id="OX459120">
    <property type="protein sequence ID" value="CAI9097514.1"/>
    <property type="molecule type" value="Genomic_DNA"/>
</dbReference>
<dbReference type="InterPro" id="IPR014729">
    <property type="entry name" value="Rossmann-like_a/b/a_fold"/>
</dbReference>
<reference evidence="3" key="1">
    <citation type="submission" date="2023-03" db="EMBL/GenBank/DDBJ databases">
        <authorList>
            <person name="Julca I."/>
        </authorList>
    </citation>
    <scope>NUCLEOTIDE SEQUENCE</scope>
</reference>
<dbReference type="Pfam" id="PF00582">
    <property type="entry name" value="Usp"/>
    <property type="match status" value="1"/>
</dbReference>
<name>A0AAV1CPF9_OLDCO</name>
<dbReference type="SUPFAM" id="SSF52402">
    <property type="entry name" value="Adenine nucleotide alpha hydrolases-like"/>
    <property type="match status" value="1"/>
</dbReference>
<dbReference type="InterPro" id="IPR006015">
    <property type="entry name" value="Universal_stress_UspA"/>
</dbReference>
<evidence type="ECO:0000259" key="2">
    <source>
        <dbReference type="Pfam" id="PF00582"/>
    </source>
</evidence>
<feature type="domain" description="UspA" evidence="2">
    <location>
        <begin position="34"/>
        <end position="199"/>
    </location>
</feature>
<organism evidence="3 4">
    <name type="scientific">Oldenlandia corymbosa var. corymbosa</name>
    <dbReference type="NCBI Taxonomy" id="529605"/>
    <lineage>
        <taxon>Eukaryota</taxon>
        <taxon>Viridiplantae</taxon>
        <taxon>Streptophyta</taxon>
        <taxon>Embryophyta</taxon>
        <taxon>Tracheophyta</taxon>
        <taxon>Spermatophyta</taxon>
        <taxon>Magnoliopsida</taxon>
        <taxon>eudicotyledons</taxon>
        <taxon>Gunneridae</taxon>
        <taxon>Pentapetalae</taxon>
        <taxon>asterids</taxon>
        <taxon>lamiids</taxon>
        <taxon>Gentianales</taxon>
        <taxon>Rubiaceae</taxon>
        <taxon>Rubioideae</taxon>
        <taxon>Spermacoceae</taxon>
        <taxon>Hedyotis-Oldenlandia complex</taxon>
        <taxon>Oldenlandia</taxon>
    </lineage>
</organism>
<evidence type="ECO:0000313" key="3">
    <source>
        <dbReference type="EMBL" id="CAI9097514.1"/>
    </source>
</evidence>
<keyword evidence="4" id="KW-1185">Reference proteome</keyword>
<dbReference type="InterPro" id="IPR006016">
    <property type="entry name" value="UspA"/>
</dbReference>
<proteinExistence type="predicted"/>
<accession>A0AAV1CPF9</accession>
<sequence>MKSTGVETSGAGEEKAALVAEQQPRVAGEKKQGRKVLVAVDDSDGSFYALKWTLDHLFNMNPAAELPTAGGDVVEPAGSDSSMIVLVNVQKPYQPYVYPAGPVIYPTTTVVESVRKAQAENAAAVLSRALQMCKDVKVKAETMILEGEPKDMICDVAEDLHVDLVVVGSRGLSKFKRAFLGSVSDYCAHHVQCPILIVKPPREEQVHDK</sequence>